<dbReference type="GO" id="GO:0016491">
    <property type="term" value="F:oxidoreductase activity"/>
    <property type="evidence" value="ECO:0007669"/>
    <property type="project" value="InterPro"/>
</dbReference>
<dbReference type="STRING" id="55209.HA50_05110"/>
<dbReference type="OrthoDB" id="9792276at2"/>
<sequence length="464" mass="52185">MNTMPFNFDRLNDGKVFISNLAGFHYFVEDEELKLLALNHFTQDHPSSAKLETRLFVTDESNQLLAKASLSSGFAKRLMNELAVRPIFMIVPTLRCDHTCKYCQVSRAAIGADGYDLDPALIPQIISAIKKLGTAPYKIEVQGGEPLLRFDLVQMIYEECQHILGHDTFEMVIATSLSLLDYSIIDWVKDRNITFSVSLDGNENVHNKNRILNGGEAHSKAVVGIKNLHEKLGENRVATVTTVTKELTTEPASIIQAHLSLGLKDMFIRPVSPYGFAHKQTFTFSMSEYFDFYDQLMREVLWHNQRGNSVVEHSAAIHLKRIFNPGFSGYADLKSPSGVVLNCILFNYDGRVYGSDESRMLQKVNQDADFSAGKFDSLSFRSNEYYRSVLASSFNFAIPGCDTCAYQPFCGADPCQNISVHGEPIGDKSRSTFCQYHKGMFRYLLNEISQKGAMAEMLKGWAYV</sequence>
<dbReference type="RefSeq" id="WP_084873303.1">
    <property type="nucleotide sequence ID" value="NZ_JAGGMY010000001.1"/>
</dbReference>
<dbReference type="InterPro" id="IPR023867">
    <property type="entry name" value="Sulphatase_maturase_rSAM"/>
</dbReference>
<dbReference type="InterPro" id="IPR013785">
    <property type="entry name" value="Aldolase_TIM"/>
</dbReference>
<dbReference type="SUPFAM" id="SSF102114">
    <property type="entry name" value="Radical SAM enzymes"/>
    <property type="match status" value="1"/>
</dbReference>
<dbReference type="InterPro" id="IPR007197">
    <property type="entry name" value="rSAM"/>
</dbReference>
<comment type="cofactor">
    <cofactor evidence="1">
        <name>[4Fe-4S] cluster</name>
        <dbReference type="ChEBI" id="CHEBI:49883"/>
    </cofactor>
</comment>
<dbReference type="GO" id="GO:0051536">
    <property type="term" value="F:iron-sulfur cluster binding"/>
    <property type="evidence" value="ECO:0007669"/>
    <property type="project" value="UniProtKB-KW"/>
</dbReference>
<dbReference type="PANTHER" id="PTHR43273">
    <property type="entry name" value="ANAEROBIC SULFATASE-MATURATING ENZYME HOMOLOG ASLB-RELATED"/>
    <property type="match status" value="1"/>
</dbReference>
<dbReference type="SFLD" id="SFLDG01384">
    <property type="entry name" value="thioether_bond_formation_requi"/>
    <property type="match status" value="1"/>
</dbReference>
<dbReference type="Proteomes" id="UP000193749">
    <property type="component" value="Unassembled WGS sequence"/>
</dbReference>
<gene>
    <name evidence="8" type="ORF">HA50_05110</name>
</gene>
<dbReference type="SFLD" id="SFLDG01067">
    <property type="entry name" value="SPASM/twitch_domain_containing"/>
    <property type="match status" value="1"/>
</dbReference>
<reference evidence="8 9" key="1">
    <citation type="journal article" date="2017" name="Antonie Van Leeuwenhoek">
        <title>Phylogenomic resolution of the bacterial genus Pantoea and its relationship with Erwinia and Tatumella.</title>
        <authorList>
            <person name="Palmer M."/>
            <person name="Steenkamp E.T."/>
            <person name="Coetzee M.P."/>
            <person name="Chan W.Y."/>
            <person name="van Zyl E."/>
            <person name="De Maayer P."/>
            <person name="Coutinho T.A."/>
            <person name="Blom J."/>
            <person name="Smits T.H."/>
            <person name="Duffy B."/>
            <person name="Venter S.N."/>
        </authorList>
    </citation>
    <scope>NUCLEOTIDE SEQUENCE [LARGE SCALE GENOMIC DNA]</scope>
    <source>
        <strain evidence="8 9">LMG 2657</strain>
    </source>
</reference>
<evidence type="ECO:0000259" key="7">
    <source>
        <dbReference type="Pfam" id="PF04055"/>
    </source>
</evidence>
<accession>A0A1X1ERX1</accession>
<keyword evidence="3" id="KW-0479">Metal-binding</keyword>
<dbReference type="InterPro" id="IPR024023">
    <property type="entry name" value="rSAM_paired_HxsB"/>
</dbReference>
<proteinExistence type="inferred from homology"/>
<dbReference type="Gene3D" id="3.20.20.70">
    <property type="entry name" value="Aldolase class I"/>
    <property type="match status" value="1"/>
</dbReference>
<evidence type="ECO:0000256" key="5">
    <source>
        <dbReference type="ARBA" id="ARBA00023014"/>
    </source>
</evidence>
<dbReference type="EMBL" id="MLJI01000001">
    <property type="protein sequence ID" value="ORM92766.1"/>
    <property type="molecule type" value="Genomic_DNA"/>
</dbReference>
<dbReference type="PANTHER" id="PTHR43273:SF3">
    <property type="entry name" value="ANAEROBIC SULFATASE-MATURATING ENZYME HOMOLOG ASLB-RELATED"/>
    <property type="match status" value="1"/>
</dbReference>
<keyword evidence="5" id="KW-0411">Iron-sulfur</keyword>
<dbReference type="InterPro" id="IPR058240">
    <property type="entry name" value="rSAM_sf"/>
</dbReference>
<keyword evidence="2" id="KW-0949">S-adenosyl-L-methionine</keyword>
<evidence type="ECO:0000256" key="3">
    <source>
        <dbReference type="ARBA" id="ARBA00022723"/>
    </source>
</evidence>
<keyword evidence="9" id="KW-1185">Reference proteome</keyword>
<comment type="caution">
    <text evidence="8">The sequence shown here is derived from an EMBL/GenBank/DDBJ whole genome shotgun (WGS) entry which is preliminary data.</text>
</comment>
<dbReference type="Pfam" id="PF04055">
    <property type="entry name" value="Radical_SAM"/>
    <property type="match status" value="1"/>
</dbReference>
<feature type="domain" description="Radical SAM core" evidence="7">
    <location>
        <begin position="90"/>
        <end position="248"/>
    </location>
</feature>
<evidence type="ECO:0000256" key="1">
    <source>
        <dbReference type="ARBA" id="ARBA00001966"/>
    </source>
</evidence>
<name>A0A1X1ERX1_PANCY</name>
<dbReference type="GO" id="GO:0046872">
    <property type="term" value="F:metal ion binding"/>
    <property type="evidence" value="ECO:0007669"/>
    <property type="project" value="UniProtKB-KW"/>
</dbReference>
<keyword evidence="4" id="KW-0408">Iron</keyword>
<dbReference type="AlphaFoldDB" id="A0A1X1ERX1"/>
<organism evidence="8 9">
    <name type="scientific">Pantoea cypripedii</name>
    <name type="common">Pectobacterium cypripedii</name>
    <name type="synonym">Erwinia cypripedii</name>
    <dbReference type="NCBI Taxonomy" id="55209"/>
    <lineage>
        <taxon>Bacteria</taxon>
        <taxon>Pseudomonadati</taxon>
        <taxon>Pseudomonadota</taxon>
        <taxon>Gammaproteobacteria</taxon>
        <taxon>Enterobacterales</taxon>
        <taxon>Erwiniaceae</taxon>
        <taxon>Pantoea</taxon>
    </lineage>
</organism>
<dbReference type="CDD" id="cd01335">
    <property type="entry name" value="Radical_SAM"/>
    <property type="match status" value="1"/>
</dbReference>
<evidence type="ECO:0000313" key="8">
    <source>
        <dbReference type="EMBL" id="ORM92766.1"/>
    </source>
</evidence>
<dbReference type="SFLD" id="SFLDS00029">
    <property type="entry name" value="Radical_SAM"/>
    <property type="match status" value="1"/>
</dbReference>
<evidence type="ECO:0000256" key="6">
    <source>
        <dbReference type="ARBA" id="ARBA00023601"/>
    </source>
</evidence>
<protein>
    <submittedName>
        <fullName evidence="8">His-Xaa-Ser system radical SAM maturase HxsB</fullName>
    </submittedName>
</protein>
<dbReference type="SFLD" id="SFLDG01386">
    <property type="entry name" value="main_SPASM_domain-containing"/>
    <property type="match status" value="1"/>
</dbReference>
<comment type="similarity">
    <text evidence="6">Belongs to the radical SAM superfamily. Anaerobic sulfatase-maturating enzyme family.</text>
</comment>
<evidence type="ECO:0000256" key="2">
    <source>
        <dbReference type="ARBA" id="ARBA00022691"/>
    </source>
</evidence>
<evidence type="ECO:0000256" key="4">
    <source>
        <dbReference type="ARBA" id="ARBA00023004"/>
    </source>
</evidence>
<evidence type="ECO:0000313" key="9">
    <source>
        <dbReference type="Proteomes" id="UP000193749"/>
    </source>
</evidence>
<dbReference type="NCBIfam" id="TIGR03978">
    <property type="entry name" value="rSAM_paired_1"/>
    <property type="match status" value="1"/>
</dbReference>